<evidence type="ECO:0000256" key="2">
    <source>
        <dbReference type="SAM" id="MobiDB-lite"/>
    </source>
</evidence>
<keyword evidence="3" id="KW-0812">Transmembrane</keyword>
<dbReference type="InParanoid" id="A0A1V8SU08"/>
<accession>A0A1V8SU08</accession>
<dbReference type="CDD" id="cd22191">
    <property type="entry name" value="DPBB_RlpA_EXP_N-like"/>
    <property type="match status" value="1"/>
</dbReference>
<dbReference type="SUPFAM" id="SSF50685">
    <property type="entry name" value="Barwin-like endoglucanases"/>
    <property type="match status" value="1"/>
</dbReference>
<protein>
    <recommendedName>
        <fullName evidence="6">RlpA-like protein double-psi beta-barrel domain-containing protein</fullName>
    </recommendedName>
</protein>
<dbReference type="EMBL" id="NAJO01000027">
    <property type="protein sequence ID" value="OQO02677.1"/>
    <property type="molecule type" value="Genomic_DNA"/>
</dbReference>
<dbReference type="OrthoDB" id="623670at2759"/>
<feature type="region of interest" description="Disordered" evidence="2">
    <location>
        <begin position="1"/>
        <end position="48"/>
    </location>
</feature>
<dbReference type="Gene3D" id="2.40.40.10">
    <property type="entry name" value="RlpA-like domain"/>
    <property type="match status" value="1"/>
</dbReference>
<evidence type="ECO:0000256" key="1">
    <source>
        <dbReference type="ARBA" id="ARBA00022729"/>
    </source>
</evidence>
<dbReference type="Proteomes" id="UP000192596">
    <property type="component" value="Unassembled WGS sequence"/>
</dbReference>
<comment type="caution">
    <text evidence="4">The sequence shown here is derived from an EMBL/GenBank/DDBJ whole genome shotgun (WGS) entry which is preliminary data.</text>
</comment>
<dbReference type="PANTHER" id="PTHR31836:SF27">
    <property type="entry name" value="RLPA-LIKE PROTEIN DOUBLE-PSI BETA-BARREL DOMAIN-CONTAINING PROTEIN"/>
    <property type="match status" value="1"/>
</dbReference>
<dbReference type="PANTHER" id="PTHR31836">
    <property type="match status" value="1"/>
</dbReference>
<keyword evidence="1" id="KW-0732">Signal</keyword>
<evidence type="ECO:0000256" key="3">
    <source>
        <dbReference type="SAM" id="Phobius"/>
    </source>
</evidence>
<feature type="transmembrane region" description="Helical" evidence="3">
    <location>
        <begin position="67"/>
        <end position="90"/>
    </location>
</feature>
<gene>
    <name evidence="4" type="ORF">B0A48_12206</name>
</gene>
<reference evidence="5" key="1">
    <citation type="submission" date="2017-03" db="EMBL/GenBank/DDBJ databases">
        <title>Genomes of endolithic fungi from Antarctica.</title>
        <authorList>
            <person name="Coleine C."/>
            <person name="Masonjones S."/>
            <person name="Stajich J.E."/>
        </authorList>
    </citation>
    <scope>NUCLEOTIDE SEQUENCE [LARGE SCALE GENOMIC DNA]</scope>
    <source>
        <strain evidence="5">CCFEE 5527</strain>
    </source>
</reference>
<keyword evidence="5" id="KW-1185">Reference proteome</keyword>
<proteinExistence type="predicted"/>
<organism evidence="4 5">
    <name type="scientific">Cryoendolithus antarcticus</name>
    <dbReference type="NCBI Taxonomy" id="1507870"/>
    <lineage>
        <taxon>Eukaryota</taxon>
        <taxon>Fungi</taxon>
        <taxon>Dikarya</taxon>
        <taxon>Ascomycota</taxon>
        <taxon>Pezizomycotina</taxon>
        <taxon>Dothideomycetes</taxon>
        <taxon>Dothideomycetidae</taxon>
        <taxon>Cladosporiales</taxon>
        <taxon>Cladosporiaceae</taxon>
        <taxon>Cryoendolithus</taxon>
    </lineage>
</organism>
<dbReference type="InterPro" id="IPR036908">
    <property type="entry name" value="RlpA-like_sf"/>
</dbReference>
<keyword evidence="3" id="KW-0472">Membrane</keyword>
<evidence type="ECO:0000313" key="4">
    <source>
        <dbReference type="EMBL" id="OQO02677.1"/>
    </source>
</evidence>
<dbReference type="STRING" id="1507870.A0A1V8SU08"/>
<sequence length="198" mass="21312">MASTEQPLPPTKETQLPEWEHEHGDAHVAPPAKRRSRRVGGGGAGVSAKLDRVLPPHRRYLGMSRKLFLIVLLAVILALLVLIIGLAAGLSRKSKNQNLPLPTNTDKHVGEFTYYGTGLGACGGNSNNNPLCGLMLRASRFDEEVNAQRSIDLKVVDRCTGCAPNDLDTSLGAFEKLAPSASGRVDITWAWLQPTPTA</sequence>
<name>A0A1V8SU08_9PEZI</name>
<evidence type="ECO:0000313" key="5">
    <source>
        <dbReference type="Proteomes" id="UP000192596"/>
    </source>
</evidence>
<keyword evidence="3" id="KW-1133">Transmembrane helix</keyword>
<dbReference type="InterPro" id="IPR051477">
    <property type="entry name" value="Expansin_CellWall"/>
</dbReference>
<dbReference type="AlphaFoldDB" id="A0A1V8SU08"/>
<evidence type="ECO:0008006" key="6">
    <source>
        <dbReference type="Google" id="ProtNLM"/>
    </source>
</evidence>